<evidence type="ECO:0000313" key="3">
    <source>
        <dbReference type="Proteomes" id="UP000298030"/>
    </source>
</evidence>
<comment type="caution">
    <text evidence="2">The sequence shown here is derived from an EMBL/GenBank/DDBJ whole genome shotgun (WGS) entry which is preliminary data.</text>
</comment>
<organism evidence="2 3">
    <name type="scientific">Coprinellus micaceus</name>
    <name type="common">Glistening ink-cap mushroom</name>
    <name type="synonym">Coprinus micaceus</name>
    <dbReference type="NCBI Taxonomy" id="71717"/>
    <lineage>
        <taxon>Eukaryota</taxon>
        <taxon>Fungi</taxon>
        <taxon>Dikarya</taxon>
        <taxon>Basidiomycota</taxon>
        <taxon>Agaricomycotina</taxon>
        <taxon>Agaricomycetes</taxon>
        <taxon>Agaricomycetidae</taxon>
        <taxon>Agaricales</taxon>
        <taxon>Agaricineae</taxon>
        <taxon>Psathyrellaceae</taxon>
        <taxon>Coprinellus</taxon>
    </lineage>
</organism>
<protein>
    <submittedName>
        <fullName evidence="2">Uncharacterized protein</fullName>
    </submittedName>
</protein>
<name>A0A4Y7TGB2_COPMI</name>
<evidence type="ECO:0000256" key="1">
    <source>
        <dbReference type="SAM" id="MobiDB-lite"/>
    </source>
</evidence>
<proteinExistence type="predicted"/>
<dbReference type="EMBL" id="QPFP01000015">
    <property type="protein sequence ID" value="TEB32549.1"/>
    <property type="molecule type" value="Genomic_DNA"/>
</dbReference>
<dbReference type="AlphaFoldDB" id="A0A4Y7TGB2"/>
<dbReference type="Proteomes" id="UP000298030">
    <property type="component" value="Unassembled WGS sequence"/>
</dbReference>
<accession>A0A4Y7TGB2</accession>
<sequence>MSLEENLSNLSITTSPRTKLPQDILERVIYESSNDLRALINLCLLSRDCASTARKRLYYVLDLLDGPYLPSHPSKFFGLKLRNREKRRRTMQNNRHLWEYIRSLAITLDDTKHNANETNVRFMRVLKKIQFDRVEDVYLQFGHEGCSGRNGHFRVVEPARGIVERLLSSTQLRAFSIDIHTTYSASNPFPGWIFRALSPTATMLSIRTAHSSNATIFPGGTGALSGFTPSGEKRFLSAFQFSTSTRQNVILSFDEEADSMARCSTIFSNLCFNFDLSQVKHLEITAIWNQAMLGRECDDTIWKFPNQAAETLQGLAIHRFPNTTGQLGIRPKVDHFSSYRALETLRFSLNLRGQYPDGSDDGCGSLVDLLSLPLPPTLHRIFVQVSIGNFFGKHSLDTFTVLSRTDLSSWSELDKALSNHSPMSLLSVELIWSTMLPFGPQYEHWDESLEGSTPTLTKRQRRDARRAKERSWEEGVQTMLEQWGEIFQEARDKGILSLKYTHTEIQPPSMHY</sequence>
<dbReference type="OrthoDB" id="2832116at2759"/>
<feature type="compositionally biased region" description="Basic residues" evidence="1">
    <location>
        <begin position="458"/>
        <end position="468"/>
    </location>
</feature>
<feature type="region of interest" description="Disordered" evidence="1">
    <location>
        <begin position="449"/>
        <end position="469"/>
    </location>
</feature>
<gene>
    <name evidence="2" type="ORF">FA13DRAFT_1731753</name>
</gene>
<evidence type="ECO:0000313" key="2">
    <source>
        <dbReference type="EMBL" id="TEB32549.1"/>
    </source>
</evidence>
<keyword evidence="3" id="KW-1185">Reference proteome</keyword>
<reference evidence="2 3" key="1">
    <citation type="journal article" date="2019" name="Nat. Ecol. Evol.">
        <title>Megaphylogeny resolves global patterns of mushroom evolution.</title>
        <authorList>
            <person name="Varga T."/>
            <person name="Krizsan K."/>
            <person name="Foldi C."/>
            <person name="Dima B."/>
            <person name="Sanchez-Garcia M."/>
            <person name="Sanchez-Ramirez S."/>
            <person name="Szollosi G.J."/>
            <person name="Szarkandi J.G."/>
            <person name="Papp V."/>
            <person name="Albert L."/>
            <person name="Andreopoulos W."/>
            <person name="Angelini C."/>
            <person name="Antonin V."/>
            <person name="Barry K.W."/>
            <person name="Bougher N.L."/>
            <person name="Buchanan P."/>
            <person name="Buyck B."/>
            <person name="Bense V."/>
            <person name="Catcheside P."/>
            <person name="Chovatia M."/>
            <person name="Cooper J."/>
            <person name="Damon W."/>
            <person name="Desjardin D."/>
            <person name="Finy P."/>
            <person name="Geml J."/>
            <person name="Haridas S."/>
            <person name="Hughes K."/>
            <person name="Justo A."/>
            <person name="Karasinski D."/>
            <person name="Kautmanova I."/>
            <person name="Kiss B."/>
            <person name="Kocsube S."/>
            <person name="Kotiranta H."/>
            <person name="LaButti K.M."/>
            <person name="Lechner B.E."/>
            <person name="Liimatainen K."/>
            <person name="Lipzen A."/>
            <person name="Lukacs Z."/>
            <person name="Mihaltcheva S."/>
            <person name="Morgado L.N."/>
            <person name="Niskanen T."/>
            <person name="Noordeloos M.E."/>
            <person name="Ohm R.A."/>
            <person name="Ortiz-Santana B."/>
            <person name="Ovrebo C."/>
            <person name="Racz N."/>
            <person name="Riley R."/>
            <person name="Savchenko A."/>
            <person name="Shiryaev A."/>
            <person name="Soop K."/>
            <person name="Spirin V."/>
            <person name="Szebenyi C."/>
            <person name="Tomsovsky M."/>
            <person name="Tulloss R.E."/>
            <person name="Uehling J."/>
            <person name="Grigoriev I.V."/>
            <person name="Vagvolgyi C."/>
            <person name="Papp T."/>
            <person name="Martin F.M."/>
            <person name="Miettinen O."/>
            <person name="Hibbett D.S."/>
            <person name="Nagy L.G."/>
        </authorList>
    </citation>
    <scope>NUCLEOTIDE SEQUENCE [LARGE SCALE GENOMIC DNA]</scope>
    <source>
        <strain evidence="2 3">FP101781</strain>
    </source>
</reference>